<organism evidence="1 2">
    <name type="scientific">Hymenobacter mucosus</name>
    <dbReference type="NCBI Taxonomy" id="1411120"/>
    <lineage>
        <taxon>Bacteria</taxon>
        <taxon>Pseudomonadati</taxon>
        <taxon>Bacteroidota</taxon>
        <taxon>Cytophagia</taxon>
        <taxon>Cytophagales</taxon>
        <taxon>Hymenobacteraceae</taxon>
        <taxon>Hymenobacter</taxon>
    </lineage>
</organism>
<dbReference type="Proteomes" id="UP000198310">
    <property type="component" value="Unassembled WGS sequence"/>
</dbReference>
<dbReference type="EMBL" id="FZNS01000001">
    <property type="protein sequence ID" value="SNR33911.1"/>
    <property type="molecule type" value="Genomic_DNA"/>
</dbReference>
<reference evidence="2" key="1">
    <citation type="submission" date="2017-06" db="EMBL/GenBank/DDBJ databases">
        <authorList>
            <person name="Varghese N."/>
            <person name="Submissions S."/>
        </authorList>
    </citation>
    <scope>NUCLEOTIDE SEQUENCE [LARGE SCALE GENOMIC DNA]</scope>
    <source>
        <strain evidence="2">DSM 28041</strain>
    </source>
</reference>
<protein>
    <submittedName>
        <fullName evidence="1">Uncharacterized protein</fullName>
    </submittedName>
</protein>
<gene>
    <name evidence="1" type="ORF">SAMN06269173_101697</name>
</gene>
<name>A0A238VI97_9BACT</name>
<proteinExistence type="predicted"/>
<keyword evidence="2" id="KW-1185">Reference proteome</keyword>
<evidence type="ECO:0000313" key="1">
    <source>
        <dbReference type="EMBL" id="SNR33911.1"/>
    </source>
</evidence>
<evidence type="ECO:0000313" key="2">
    <source>
        <dbReference type="Proteomes" id="UP000198310"/>
    </source>
</evidence>
<dbReference type="AlphaFoldDB" id="A0A238VI97"/>
<sequence length="161" mass="17713">MLALASFGVSSCLNPPDYPETPSIEFKSITQKAFDDPNNGVGDTIRITVSFKDGDGDLGVGADDNVGTNNYFCTLQLRNASNVFEDYKFSANDPGYNGRYPVLTPASQGDKKAPLRGDLTFRLLIYQGSFPRNSVVRFRVRIADRALNESNEVFTDAITLR</sequence>
<accession>A0A238VI97</accession>